<keyword evidence="3" id="KW-1185">Reference proteome</keyword>
<dbReference type="eggNOG" id="COG0823">
    <property type="taxonomic scope" value="Bacteria"/>
</dbReference>
<keyword evidence="1" id="KW-1133">Transmembrane helix</keyword>
<dbReference type="OrthoDB" id="475437at2"/>
<keyword evidence="1" id="KW-0812">Transmembrane</keyword>
<dbReference type="SUPFAM" id="SSF82171">
    <property type="entry name" value="DPP6 N-terminal domain-like"/>
    <property type="match status" value="1"/>
</dbReference>
<evidence type="ECO:0000256" key="1">
    <source>
        <dbReference type="SAM" id="Phobius"/>
    </source>
</evidence>
<dbReference type="RefSeq" id="WP_017712223.1">
    <property type="nucleotide sequence ID" value="NZ_KB235936.1"/>
</dbReference>
<dbReference type="STRING" id="317619.GCA_000332315_01735"/>
<dbReference type="Proteomes" id="UP000034681">
    <property type="component" value="Unassembled WGS sequence"/>
</dbReference>
<evidence type="ECO:0000313" key="3">
    <source>
        <dbReference type="Proteomes" id="UP000034681"/>
    </source>
</evidence>
<gene>
    <name evidence="2" type="ORF">PROH_18005</name>
</gene>
<proteinExistence type="predicted"/>
<organism evidence="2 3">
    <name type="scientific">Prochlorothrix hollandica PCC 9006 = CALU 1027</name>
    <dbReference type="NCBI Taxonomy" id="317619"/>
    <lineage>
        <taxon>Bacteria</taxon>
        <taxon>Bacillati</taxon>
        <taxon>Cyanobacteriota</taxon>
        <taxon>Cyanophyceae</taxon>
        <taxon>Prochlorotrichales</taxon>
        <taxon>Prochlorotrichaceae</taxon>
        <taxon>Prochlorothrix</taxon>
    </lineage>
</organism>
<evidence type="ECO:0000313" key="2">
    <source>
        <dbReference type="EMBL" id="KKI98728.1"/>
    </source>
</evidence>
<dbReference type="Gene3D" id="2.60.40.3710">
    <property type="match status" value="1"/>
</dbReference>
<protein>
    <recommendedName>
        <fullName evidence="4">SbsA Ig-like domain-containing protein</fullName>
    </recommendedName>
</protein>
<keyword evidence="1" id="KW-0472">Membrane</keyword>
<evidence type="ECO:0008006" key="4">
    <source>
        <dbReference type="Google" id="ProtNLM"/>
    </source>
</evidence>
<comment type="caution">
    <text evidence="2">The sequence shown here is derived from an EMBL/GenBank/DDBJ whole genome shotgun (WGS) entry which is preliminary data.</text>
</comment>
<reference evidence="2" key="1">
    <citation type="submission" date="2012-04" db="EMBL/GenBank/DDBJ databases">
        <authorList>
            <person name="Borisov I.G."/>
            <person name="Ivanikova N.V."/>
            <person name="Pinevich A.V."/>
        </authorList>
    </citation>
    <scope>NUCLEOTIDE SEQUENCE [LARGE SCALE GENOMIC DNA]</scope>
    <source>
        <strain evidence="2">CALU 1027</strain>
    </source>
</reference>
<dbReference type="EMBL" id="AJTX02000007">
    <property type="protein sequence ID" value="KKI98728.1"/>
    <property type="molecule type" value="Genomic_DNA"/>
</dbReference>
<dbReference type="AlphaFoldDB" id="A0A0M2PVM6"/>
<name>A0A0M2PVM6_PROHO</name>
<accession>A0A0M2PVM6</accession>
<feature type="transmembrane region" description="Helical" evidence="1">
    <location>
        <begin position="20"/>
        <end position="37"/>
    </location>
</feature>
<sequence length="516" mass="56064">MSQSSRPTSPSLQPLDRWTAALALGLGLAIGAVLWGGDRGAARVREFNWQGKQVGAGDRALIFTFSRPMDRRSVEENFKIDPPLAGKFSWAGRRMAYTLAEPVPYGGTVFQVTINGAKDRFAQTDAPTSQPFAGQFQSRDRALVYLGVTGEEASRLVLYNLTRQERQVLTPPELVVLDFKPYPEGDRLLFSATDRRQFEAGQFDPKLYTITTGINYAAVDPLGQNPVSTDPNPQAGLLRQILNSDNYQNLKFDLAPNGETIVVQRANKANPGVDFGLWVIQGDEEAQPLDTAPGGEFLIAPDSQSVVMAQGQGLAVLPLESGAEPLDFLPQFGQVLDLAADGTRAAMVRFNNDYTKSLFLVTNQGTQRELWRTDGSIVSTIFDPTQSILYSLVTRLVPGDTYQEAPFIIAINLQEALAAPETEAPSNAGVKALARLATQRDITMSVSPDGLALLFDQIGPSDQDNALEPRGSDGKPVGDSQLWLLPLVVAAEPGIEVELPQPEPLPIPGIRPQWLP</sequence>